<evidence type="ECO:0000256" key="5">
    <source>
        <dbReference type="ARBA" id="ARBA00022801"/>
    </source>
</evidence>
<dbReference type="GO" id="GO:0003964">
    <property type="term" value="F:RNA-directed DNA polymerase activity"/>
    <property type="evidence" value="ECO:0007669"/>
    <property type="project" value="UniProtKB-KW"/>
</dbReference>
<dbReference type="InterPro" id="IPR010998">
    <property type="entry name" value="Integrase_recombinase_N"/>
</dbReference>
<feature type="domain" description="Tyr recombinase" evidence="11">
    <location>
        <begin position="1149"/>
        <end position="1347"/>
    </location>
</feature>
<dbReference type="Gene3D" id="1.10.150.130">
    <property type="match status" value="1"/>
</dbReference>
<sequence length="1367" mass="148499">MTMNQPCPRCKRLVPSSHFIGVRGNTVKHCAGCRKQNPVVAPPPENHTPSPARSPSLCRSRSLSFTASPPPAVRDRSDVASAASVVALETRLSSLEQSLDGKISELLNAFRASQPLAVQPPFPLALLPTLQAPQASQALPSLQALPPPPRPRAPPAVEPVLLPAGQSSITAGESAPLSITRCFAWVPLEVINQVERDQLKPEHLVKLRNPESRVSKEPTQEQGFTLGAGGTLSVVQENADSRTSSFIKAIPNIAALAQSVDNGLVPVPSTSGHPTTLKSAAGSCTLSSRPATPPAASPAQAPANLLYGPLTASPRPSPQWAPLTPAASTTPANHVQGATVTTLACIPAISSAAPPRSEPASAPPFLPGRDYSTTARPEPVSAPMFLPGRHIAPLRSAPSAAPPFLPGRLHNTTARPELDSAPMFLPGRPTIQPQRSAPPAAPPFLPGRPTIAPPRHTLLSCPSPCPPVDTIANGIVNMPPDLAASALLPLVAGQQPPPPRPNTLCEQPIFDVSDVPATVGSLQLRFWSSFLDLYPDQAFATQLRGALRHGVKLGYDGPLRSSARLKVANLPMASDNVAHLRREIQARLEEGRLRHVADPGNINFVCSPVGVVPKPHSDKRRTIYHLSHPRKPGARLPSVNDGIHPSFVTIHYEGLDAIMDFIREHPSALLWKADLEDAFRHVIVAESDARLMGIHFDGHYYQECALAFGGRSSPFLFNLFAEFLHWLASFALRSVPTSSTSHSDVAHYLDDFFGASDASANPAVPIHVLSLAAAALGFRISHKKTFWDTTKLKILGIELDSVAQTASITQERRQRILQLCLRIVDRGRASLLELQQVAGHLQFVTRVAPHGRAFLRHLYNAVKAHHKAPFGRRISKATRAELVWWINTLNSWDGVSLLQPSPLIIEHIWTDASKRSIGGHLGSMEAPLAVFSKELSRRHRQKDIRFLEALAVLEALRRFAPLWSGPRRVVIHVDNENVEFGLRKGSIRDPLTQVLFREIFALCLQQHIDLVPVRVSSEDNVLADALSRRRFASIQQQFPRAYSLLRINRPVASSRLPASPPRPLSSSGTALPPAHVHDPSPSSPTTLIEWVAHHYRAGKTYNTLKRDLVVLKSWHIDLGLSSAAFDSKRLERVVRGFKRIVGTPLPVAKLPITLPLLRRLVRALYSVCSSQHDRRMYRAAFCLAFACFLRSGELTWEAQGPNVLTIAAVSFAKDLSFATITLLASKTDPFRQGVTLTAPAVPLSTCAVSALRIICAGRRPHDPLFTLEGGEPFTRAAFVAILRRCLEACQVPSQSYSGHSFRRGAATWAASNGVDADTIRGLGRWRSDCFRRYVDKSAADRAATTKAALYSNSSAPLRLDTVAWRDI</sequence>
<reference evidence="12" key="1">
    <citation type="submission" date="2023-10" db="EMBL/GenBank/DDBJ databases">
        <authorList>
            <person name="Guldener U."/>
        </authorList>
    </citation>
    <scope>NUCLEOTIDE SEQUENCE</scope>
    <source>
        <strain evidence="12">Mp4</strain>
    </source>
</reference>
<feature type="region of interest" description="Disordered" evidence="9">
    <location>
        <begin position="1055"/>
        <end position="1080"/>
    </location>
</feature>
<dbReference type="InterPro" id="IPR000477">
    <property type="entry name" value="RT_dom"/>
</dbReference>
<dbReference type="PROSITE" id="PS50878">
    <property type="entry name" value="RT_POL"/>
    <property type="match status" value="1"/>
</dbReference>
<evidence type="ECO:0000256" key="4">
    <source>
        <dbReference type="ARBA" id="ARBA00022759"/>
    </source>
</evidence>
<keyword evidence="5" id="KW-0378">Hydrolase</keyword>
<dbReference type="EMBL" id="OAPG01000003">
    <property type="protein sequence ID" value="SNX82853.1"/>
    <property type="molecule type" value="Genomic_DNA"/>
</dbReference>
<dbReference type="PROSITE" id="PS51898">
    <property type="entry name" value="TYR_RECOMBINASE"/>
    <property type="match status" value="1"/>
</dbReference>
<keyword evidence="4" id="KW-0255">Endonuclease</keyword>
<dbReference type="Pfam" id="PF00078">
    <property type="entry name" value="RVT_1"/>
    <property type="match status" value="1"/>
</dbReference>
<accession>A0AAJ4XKM8</accession>
<feature type="domain" description="Reverse transcriptase" evidence="10">
    <location>
        <begin position="593"/>
        <end position="799"/>
    </location>
</feature>
<dbReference type="SUPFAM" id="SSF56349">
    <property type="entry name" value="DNA breaking-rejoining enzymes"/>
    <property type="match status" value="1"/>
</dbReference>
<evidence type="ECO:0000256" key="3">
    <source>
        <dbReference type="ARBA" id="ARBA00022722"/>
    </source>
</evidence>
<evidence type="ECO:0008006" key="14">
    <source>
        <dbReference type="Google" id="ProtNLM"/>
    </source>
</evidence>
<dbReference type="InterPro" id="IPR043502">
    <property type="entry name" value="DNA/RNA_pol_sf"/>
</dbReference>
<protein>
    <recommendedName>
        <fullName evidence="14">Reverse transcriptase domain-containing protein</fullName>
    </recommendedName>
</protein>
<dbReference type="Proteomes" id="UP001294444">
    <property type="component" value="Unassembled WGS sequence"/>
</dbReference>
<dbReference type="GO" id="GO:0004519">
    <property type="term" value="F:endonuclease activity"/>
    <property type="evidence" value="ECO:0007669"/>
    <property type="project" value="UniProtKB-KW"/>
</dbReference>
<keyword evidence="3" id="KW-0540">Nuclease</keyword>
<feature type="compositionally biased region" description="Polar residues" evidence="9">
    <location>
        <begin position="269"/>
        <end position="289"/>
    </location>
</feature>
<comment type="caution">
    <text evidence="12">The sequence shown here is derived from an EMBL/GenBank/DDBJ whole genome shotgun (WGS) entry which is preliminary data.</text>
</comment>
<dbReference type="InterPro" id="IPR002104">
    <property type="entry name" value="Integrase_catalytic"/>
</dbReference>
<evidence type="ECO:0000259" key="11">
    <source>
        <dbReference type="PROSITE" id="PS51898"/>
    </source>
</evidence>
<dbReference type="GO" id="GO:0003677">
    <property type="term" value="F:DNA binding"/>
    <property type="evidence" value="ECO:0007669"/>
    <property type="project" value="UniProtKB-KW"/>
</dbReference>
<feature type="compositionally biased region" description="Low complexity" evidence="9">
    <location>
        <begin position="321"/>
        <end position="332"/>
    </location>
</feature>
<evidence type="ECO:0000256" key="7">
    <source>
        <dbReference type="ARBA" id="ARBA00023125"/>
    </source>
</evidence>
<proteinExistence type="predicted"/>
<evidence type="ECO:0000256" key="9">
    <source>
        <dbReference type="SAM" id="MobiDB-lite"/>
    </source>
</evidence>
<evidence type="ECO:0000256" key="1">
    <source>
        <dbReference type="ARBA" id="ARBA00022679"/>
    </source>
</evidence>
<dbReference type="GO" id="GO:0015074">
    <property type="term" value="P:DNA integration"/>
    <property type="evidence" value="ECO:0007669"/>
    <property type="project" value="InterPro"/>
</dbReference>
<dbReference type="SUPFAM" id="SSF56672">
    <property type="entry name" value="DNA/RNA polymerases"/>
    <property type="match status" value="1"/>
</dbReference>
<dbReference type="InterPro" id="IPR041373">
    <property type="entry name" value="RT_RNaseH"/>
</dbReference>
<organism evidence="12 13">
    <name type="scientific">Melanopsichium pennsylvanicum</name>
    <dbReference type="NCBI Taxonomy" id="63383"/>
    <lineage>
        <taxon>Eukaryota</taxon>
        <taxon>Fungi</taxon>
        <taxon>Dikarya</taxon>
        <taxon>Basidiomycota</taxon>
        <taxon>Ustilaginomycotina</taxon>
        <taxon>Ustilaginomycetes</taxon>
        <taxon>Ustilaginales</taxon>
        <taxon>Ustilaginaceae</taxon>
        <taxon>Melanopsichium</taxon>
    </lineage>
</organism>
<keyword evidence="2" id="KW-0548">Nucleotidyltransferase</keyword>
<feature type="compositionally biased region" description="Low complexity" evidence="9">
    <location>
        <begin position="49"/>
        <end position="64"/>
    </location>
</feature>
<feature type="region of interest" description="Disordered" evidence="9">
    <location>
        <begin position="269"/>
        <end position="333"/>
    </location>
</feature>
<dbReference type="InterPro" id="IPR011010">
    <property type="entry name" value="DNA_brk_join_enz"/>
</dbReference>
<dbReference type="Pfam" id="PF00589">
    <property type="entry name" value="Phage_integrase"/>
    <property type="match status" value="1"/>
</dbReference>
<feature type="region of interest" description="Disordered" evidence="9">
    <location>
        <begin position="38"/>
        <end position="72"/>
    </location>
</feature>
<evidence type="ECO:0000259" key="10">
    <source>
        <dbReference type="PROSITE" id="PS50878"/>
    </source>
</evidence>
<keyword evidence="1" id="KW-0808">Transferase</keyword>
<dbReference type="GO" id="GO:0016787">
    <property type="term" value="F:hydrolase activity"/>
    <property type="evidence" value="ECO:0007669"/>
    <property type="project" value="UniProtKB-KW"/>
</dbReference>
<gene>
    <name evidence="12" type="ORF">MEPE_01559</name>
</gene>
<dbReference type="Pfam" id="PF17917">
    <property type="entry name" value="RT_RNaseH"/>
    <property type="match status" value="1"/>
</dbReference>
<name>A0AAJ4XKM8_9BASI</name>
<dbReference type="GO" id="GO:0006310">
    <property type="term" value="P:DNA recombination"/>
    <property type="evidence" value="ECO:0007669"/>
    <property type="project" value="UniProtKB-KW"/>
</dbReference>
<feature type="region of interest" description="Disordered" evidence="9">
    <location>
        <begin position="352"/>
        <end position="375"/>
    </location>
</feature>
<dbReference type="PANTHER" id="PTHR33050">
    <property type="entry name" value="REVERSE TRANSCRIPTASE DOMAIN-CONTAINING PROTEIN"/>
    <property type="match status" value="1"/>
</dbReference>
<keyword evidence="13" id="KW-1185">Reference proteome</keyword>
<keyword evidence="6" id="KW-0695">RNA-directed DNA polymerase</keyword>
<evidence type="ECO:0000256" key="6">
    <source>
        <dbReference type="ARBA" id="ARBA00022918"/>
    </source>
</evidence>
<dbReference type="PANTHER" id="PTHR33050:SF7">
    <property type="entry name" value="RIBONUCLEASE H"/>
    <property type="match status" value="1"/>
</dbReference>
<evidence type="ECO:0000313" key="12">
    <source>
        <dbReference type="EMBL" id="SNX82853.1"/>
    </source>
</evidence>
<evidence type="ECO:0000256" key="2">
    <source>
        <dbReference type="ARBA" id="ARBA00022695"/>
    </source>
</evidence>
<dbReference type="InterPro" id="IPR052055">
    <property type="entry name" value="Hepadnavirus_pol/RT"/>
</dbReference>
<keyword evidence="8" id="KW-0233">DNA recombination</keyword>
<keyword evidence="7" id="KW-0238">DNA-binding</keyword>
<dbReference type="Gene3D" id="1.10.443.10">
    <property type="entry name" value="Intergrase catalytic core"/>
    <property type="match status" value="1"/>
</dbReference>
<evidence type="ECO:0000313" key="13">
    <source>
        <dbReference type="Proteomes" id="UP001294444"/>
    </source>
</evidence>
<dbReference type="InterPro" id="IPR043128">
    <property type="entry name" value="Rev_trsase/Diguanyl_cyclase"/>
</dbReference>
<dbReference type="InterPro" id="IPR013762">
    <property type="entry name" value="Integrase-like_cat_sf"/>
</dbReference>
<evidence type="ECO:0000256" key="8">
    <source>
        <dbReference type="ARBA" id="ARBA00023172"/>
    </source>
</evidence>
<dbReference type="Gene3D" id="3.30.70.270">
    <property type="match status" value="1"/>
</dbReference>
<dbReference type="Gene3D" id="3.10.10.10">
    <property type="entry name" value="HIV Type 1 Reverse Transcriptase, subunit A, domain 1"/>
    <property type="match status" value="1"/>
</dbReference>
<dbReference type="CDD" id="cd09275">
    <property type="entry name" value="RNase_HI_RT_DIRS1"/>
    <property type="match status" value="1"/>
</dbReference>